<feature type="compositionally biased region" description="Polar residues" evidence="2">
    <location>
        <begin position="345"/>
        <end position="361"/>
    </location>
</feature>
<keyword evidence="5" id="KW-1185">Reference proteome</keyword>
<feature type="region of interest" description="Disordered" evidence="2">
    <location>
        <begin position="44"/>
        <end position="206"/>
    </location>
</feature>
<comment type="caution">
    <text evidence="4">The sequence shown here is derived from an EMBL/GenBank/DDBJ whole genome shotgun (WGS) entry which is preliminary data.</text>
</comment>
<proteinExistence type="predicted"/>
<dbReference type="InterPro" id="IPR001138">
    <property type="entry name" value="Zn2Cys6_DnaBD"/>
</dbReference>
<dbReference type="GO" id="GO:0000981">
    <property type="term" value="F:DNA-binding transcription factor activity, RNA polymerase II-specific"/>
    <property type="evidence" value="ECO:0007669"/>
    <property type="project" value="InterPro"/>
</dbReference>
<keyword evidence="1" id="KW-0539">Nucleus</keyword>
<sequence length="1099" mass="122891">MKCIRIAATYIISQAWSLGNPRPNVHVSRLERHGHRIAVSHPAVAHHPPVSGPHTLPPYQPPLPFSRPPEPPLSSAHHHHHHDDRRLHHDHEPYAPSQDHTRQLPPSPAHQQHFSPYGPRDPSVKRDPGEETALPQLRRPPSTGNGIDNLPPPLPHGHHPSHQHPDEPRLPMSFDSGPPMLHSPVVFRPSHNNYHPPTPVAQHHQYDSPRMYGPLTPHDMYPKLEIQAAASAKRKAQRASQACDSCKQLKAKCDETKPCKNCREKNVEYKYWDPPAKPPDKVTTDILELLTSLRKEVSRSFATMRKMESSLASMETSHRQLNQGAPYMEAESIEEDNPPDYCQSPEPNNRATAEQALSSPGGTVVEPDLTLNQARETLRQINDNDLEAQPGRAVTPGKPVIPQNHTTLAGLLLKWPAIRSMVQHLLEAERIEHVEEFPIRQEQPKGQLRIFGRGEGFDQDSGVYDKVTPPENTMADIGDDISNPSSPAPNSTGQAWGQVGGLTPPPSVDYRGSVLNVEGNPDWKPSKVWKYVQSFKDNILNMHPIFIYKELDAMVRVFLCDIPKSTDVRPAKVGSMARFLTQPTIPPSSFPEPVAKRKRSPGGEEQYLVASFHKPGRPFQTIHNALILLVLALGKICLHKDRIPDPVYDSDPIAHNSFSVRNRVTSSPPQGSPPMLMSQSHSSGLPSPRDNERIYPSRRTSLQGAVPVARGPQSYKRNIDVIPGLEYFALATEIIGSQVGGATLKHVHVHLLAGLYHGQLGRVMDSWAFITLISQKSLVRLSAKDPGLGHSRKDNQLAFAFWTCLQLESDILAELSLPQSGILQFEERMPYPDISLAIEQGFSSHVVESYLAQLYLRKQLNKAHRLLYDREKDDEIGRMIGSLAMEDDINSIQSALKDARHTWVPFHYSWNDEDPPATDILSARLRAKYWGSQVILYRPLLKNMLNREPLPPSTCRIQSPPPDAWASLGFEIGSLNLPSNVDPRTINYARLAIQALVESTRAFHGMDRTQRIIVTNVFGTAHAQWGNLLTLAACYRDSILTRFIDKETLRTLFLRTIAFFQTIVQSKSALAADMNILIGLARDLGFIKNEYDARGNSSP</sequence>
<feature type="region of interest" description="Disordered" evidence="2">
    <location>
        <begin position="482"/>
        <end position="503"/>
    </location>
</feature>
<evidence type="ECO:0000256" key="1">
    <source>
        <dbReference type="ARBA" id="ARBA00023242"/>
    </source>
</evidence>
<feature type="domain" description="Zn(2)-C6 fungal-type" evidence="3">
    <location>
        <begin position="242"/>
        <end position="271"/>
    </location>
</feature>
<dbReference type="CDD" id="cd12148">
    <property type="entry name" value="fungal_TF_MHR"/>
    <property type="match status" value="1"/>
</dbReference>
<gene>
    <name evidence="4" type="ORF">KHLLAP_LOCUS14791</name>
</gene>
<dbReference type="Pfam" id="PF00172">
    <property type="entry name" value="Zn_clus"/>
    <property type="match status" value="1"/>
</dbReference>
<dbReference type="Gene3D" id="4.10.240.10">
    <property type="entry name" value="Zn(2)-C6 fungal-type DNA-binding domain"/>
    <property type="match status" value="1"/>
</dbReference>
<feature type="compositionally biased region" description="Polar residues" evidence="2">
    <location>
        <begin position="482"/>
        <end position="495"/>
    </location>
</feature>
<evidence type="ECO:0000313" key="4">
    <source>
        <dbReference type="EMBL" id="CAJ2514323.1"/>
    </source>
</evidence>
<dbReference type="CDD" id="cd00067">
    <property type="entry name" value="GAL4"/>
    <property type="match status" value="1"/>
</dbReference>
<dbReference type="PANTHER" id="PTHR47785">
    <property type="entry name" value="ZN(II)2CYS6 TRANSCRIPTION FACTOR (EUROFUNG)-RELATED-RELATED"/>
    <property type="match status" value="1"/>
</dbReference>
<dbReference type="SUPFAM" id="SSF57701">
    <property type="entry name" value="Zn2/Cys6 DNA-binding domain"/>
    <property type="match status" value="1"/>
</dbReference>
<dbReference type="PANTHER" id="PTHR47785:SF4">
    <property type="entry name" value="ZN(II)2CYS6 TRANSCRIPTION FACTOR (EUROFUNG)"/>
    <property type="match status" value="1"/>
</dbReference>
<evidence type="ECO:0000256" key="2">
    <source>
        <dbReference type="SAM" id="MobiDB-lite"/>
    </source>
</evidence>
<dbReference type="PROSITE" id="PS50048">
    <property type="entry name" value="ZN2_CY6_FUNGAL_2"/>
    <property type="match status" value="1"/>
</dbReference>
<dbReference type="EMBL" id="CAUWAG010000020">
    <property type="protein sequence ID" value="CAJ2514323.1"/>
    <property type="molecule type" value="Genomic_DNA"/>
</dbReference>
<evidence type="ECO:0000313" key="5">
    <source>
        <dbReference type="Proteomes" id="UP001295740"/>
    </source>
</evidence>
<organism evidence="4 5">
    <name type="scientific">Anthostomella pinea</name>
    <dbReference type="NCBI Taxonomy" id="933095"/>
    <lineage>
        <taxon>Eukaryota</taxon>
        <taxon>Fungi</taxon>
        <taxon>Dikarya</taxon>
        <taxon>Ascomycota</taxon>
        <taxon>Pezizomycotina</taxon>
        <taxon>Sordariomycetes</taxon>
        <taxon>Xylariomycetidae</taxon>
        <taxon>Xylariales</taxon>
        <taxon>Xylariaceae</taxon>
        <taxon>Anthostomella</taxon>
    </lineage>
</organism>
<dbReference type="GO" id="GO:0008270">
    <property type="term" value="F:zinc ion binding"/>
    <property type="evidence" value="ECO:0007669"/>
    <property type="project" value="InterPro"/>
</dbReference>
<feature type="compositionally biased region" description="Basic and acidic residues" evidence="2">
    <location>
        <begin position="84"/>
        <end position="93"/>
    </location>
</feature>
<dbReference type="InterPro" id="IPR036864">
    <property type="entry name" value="Zn2-C6_fun-type_DNA-bd_sf"/>
</dbReference>
<dbReference type="InterPro" id="IPR053181">
    <property type="entry name" value="EcdB-like_regulator"/>
</dbReference>
<feature type="compositionally biased region" description="Pro residues" evidence="2">
    <location>
        <begin position="55"/>
        <end position="72"/>
    </location>
</feature>
<protein>
    <submittedName>
        <fullName evidence="4">Uu.00g024420.m01.CDS01</fullName>
    </submittedName>
</protein>
<feature type="region of interest" description="Disordered" evidence="2">
    <location>
        <begin position="661"/>
        <end position="694"/>
    </location>
</feature>
<feature type="region of interest" description="Disordered" evidence="2">
    <location>
        <begin position="331"/>
        <end position="366"/>
    </location>
</feature>
<name>A0AAI8W1G5_9PEZI</name>
<dbReference type="Proteomes" id="UP001295740">
    <property type="component" value="Unassembled WGS sequence"/>
</dbReference>
<dbReference type="AlphaFoldDB" id="A0AAI8W1G5"/>
<accession>A0AAI8W1G5</accession>
<dbReference type="SMART" id="SM00066">
    <property type="entry name" value="GAL4"/>
    <property type="match status" value="1"/>
</dbReference>
<reference evidence="4" key="1">
    <citation type="submission" date="2023-10" db="EMBL/GenBank/DDBJ databases">
        <authorList>
            <person name="Hackl T."/>
        </authorList>
    </citation>
    <scope>NUCLEOTIDE SEQUENCE</scope>
</reference>
<evidence type="ECO:0000259" key="3">
    <source>
        <dbReference type="PROSITE" id="PS50048"/>
    </source>
</evidence>